<feature type="compositionally biased region" description="Polar residues" evidence="2">
    <location>
        <begin position="219"/>
        <end position="231"/>
    </location>
</feature>
<feature type="coiled-coil region" evidence="1">
    <location>
        <begin position="41"/>
        <end position="196"/>
    </location>
</feature>
<evidence type="ECO:0000256" key="2">
    <source>
        <dbReference type="SAM" id="MobiDB-lite"/>
    </source>
</evidence>
<name>A0A9W8YYA6_9PEZI</name>
<dbReference type="OrthoDB" id="5245494at2759"/>
<evidence type="ECO:0000313" key="3">
    <source>
        <dbReference type="EMBL" id="KAJ4394194.1"/>
    </source>
</evidence>
<dbReference type="Proteomes" id="UP001140453">
    <property type="component" value="Unassembled WGS sequence"/>
</dbReference>
<keyword evidence="4" id="KW-1185">Reference proteome</keyword>
<organism evidence="3 4">
    <name type="scientific">Gnomoniopsis smithogilvyi</name>
    <dbReference type="NCBI Taxonomy" id="1191159"/>
    <lineage>
        <taxon>Eukaryota</taxon>
        <taxon>Fungi</taxon>
        <taxon>Dikarya</taxon>
        <taxon>Ascomycota</taxon>
        <taxon>Pezizomycotina</taxon>
        <taxon>Sordariomycetes</taxon>
        <taxon>Sordariomycetidae</taxon>
        <taxon>Diaporthales</taxon>
        <taxon>Gnomoniaceae</taxon>
        <taxon>Gnomoniopsis</taxon>
    </lineage>
</organism>
<feature type="compositionally biased region" description="Basic and acidic residues" evidence="2">
    <location>
        <begin position="246"/>
        <end position="268"/>
    </location>
</feature>
<comment type="caution">
    <text evidence="3">The sequence shown here is derived from an EMBL/GenBank/DDBJ whole genome shotgun (WGS) entry which is preliminary data.</text>
</comment>
<dbReference type="AlphaFoldDB" id="A0A9W8YYA6"/>
<keyword evidence="1" id="KW-0175">Coiled coil</keyword>
<accession>A0A9W8YYA6</accession>
<dbReference type="EMBL" id="JAPEVB010000002">
    <property type="protein sequence ID" value="KAJ4394194.1"/>
    <property type="molecule type" value="Genomic_DNA"/>
</dbReference>
<evidence type="ECO:0000256" key="1">
    <source>
        <dbReference type="SAM" id="Coils"/>
    </source>
</evidence>
<reference evidence="3" key="1">
    <citation type="submission" date="2022-10" db="EMBL/GenBank/DDBJ databases">
        <title>Tapping the CABI collections for fungal endophytes: first genome assemblies for Collariella, Neodidymelliopsis, Ascochyta clinopodiicola, Didymella pomorum, Didymosphaeria variabile, Neocosmospora piperis and Neocucurbitaria cava.</title>
        <authorList>
            <person name="Hill R."/>
        </authorList>
    </citation>
    <scope>NUCLEOTIDE SEQUENCE</scope>
    <source>
        <strain evidence="3">IMI 355082</strain>
    </source>
</reference>
<proteinExistence type="predicted"/>
<protein>
    <submittedName>
        <fullName evidence="3">Uncharacterized protein</fullName>
    </submittedName>
</protein>
<gene>
    <name evidence="3" type="ORF">N0V93_003411</name>
</gene>
<evidence type="ECO:0000313" key="4">
    <source>
        <dbReference type="Proteomes" id="UP001140453"/>
    </source>
</evidence>
<sequence>MPIFEPLTEVQKEFLPIVNDFLSRADTQGLHCIVEKHIRDTEKLQGTFEMLKGTVERLQRESEGLRASNEKCSLETEKLRVSNERYSRDAEKLQATVETLQSSVQNFQGAHEELRISNAKSQASPKEFIEKVNAIKEKLAVDLENIVNNLETKTRTANEDLSSRIGQLHNSARAALKDLQKQIHELDARQQHSEQAMDQVANAIHDVQVSLDLQEARTGRSQNPHAQSSYGSRKRPHGYDREEDLADPRYGEGFKRHARDKFQDDTDSRPANLIKQPPHLARQDAAKVQNWRTQQINSGGAPPRANNQPEISNSINSDDINPRFEAIKAHYNAAKAIFNASQPKDQRSFIWKFIEGSGDVEFCTWFQEHLLEVLPSGKVTRSSKKPRHQGDRLIALTRSLTWEEVRRVVRDIPNSLPPFLE</sequence>
<feature type="region of interest" description="Disordered" evidence="2">
    <location>
        <begin position="216"/>
        <end position="274"/>
    </location>
</feature>